<dbReference type="PRINTS" id="PR01705">
    <property type="entry name" value="TSP1REPEAT"/>
</dbReference>
<dbReference type="EMBL" id="CH477700">
    <property type="protein sequence ID" value="EAT37086.1"/>
    <property type="molecule type" value="Genomic_DNA"/>
</dbReference>
<dbReference type="eggNOG" id="KOG1480">
    <property type="taxonomic scope" value="Eukaryota"/>
</dbReference>
<keyword evidence="8" id="KW-0472">Membrane</keyword>
<dbReference type="HOGENOM" id="CLU_1090759_0_0_1"/>
<sequence length="255" mass="27181">MHPPLPPYIKRQISITPKSIRVELGGRAEIICNVNATPVAKISWLKNGIPLVANPPVVITVDDKVLIAHVTMQDMANYTCVAENIAGKRVSDPVSLTVFVDGGWSSWGPWTDCKCPGHPKQGQKRTRVCNNPQPMNSGAPCVGHNTETTPDCLPCTGKSTFPVITSAGRWSPWSEWSECAPDCTQTRHRSCIGGPVVASSSAAAALVANTTSGMLDKQPYDGSTINCVGKSLQSAKCTGGACSYSVQGYDQKLRV</sequence>
<organism evidence="12 13">
    <name type="scientific">Aedes aegypti</name>
    <name type="common">Yellowfever mosquito</name>
    <name type="synonym">Culex aegypti</name>
    <dbReference type="NCBI Taxonomy" id="7159"/>
    <lineage>
        <taxon>Eukaryota</taxon>
        <taxon>Metazoa</taxon>
        <taxon>Ecdysozoa</taxon>
        <taxon>Arthropoda</taxon>
        <taxon>Hexapoda</taxon>
        <taxon>Insecta</taxon>
        <taxon>Pterygota</taxon>
        <taxon>Neoptera</taxon>
        <taxon>Endopterygota</taxon>
        <taxon>Diptera</taxon>
        <taxon>Nematocera</taxon>
        <taxon>Culicoidea</taxon>
        <taxon>Culicidae</taxon>
        <taxon>Culicinae</taxon>
        <taxon>Aedini</taxon>
        <taxon>Aedes</taxon>
        <taxon>Stegomyia</taxon>
    </lineage>
</organism>
<evidence type="ECO:0000256" key="2">
    <source>
        <dbReference type="ARBA" id="ARBA00004613"/>
    </source>
</evidence>
<dbReference type="Proteomes" id="UP000682892">
    <property type="component" value="Unassembled WGS sequence"/>
</dbReference>
<evidence type="ECO:0000256" key="9">
    <source>
        <dbReference type="ARBA" id="ARBA00023157"/>
    </source>
</evidence>
<evidence type="ECO:0000313" key="12">
    <source>
        <dbReference type="EMBL" id="EAT37086.1"/>
    </source>
</evidence>
<evidence type="ECO:0000256" key="7">
    <source>
        <dbReference type="ARBA" id="ARBA00022989"/>
    </source>
</evidence>
<dbReference type="InterPro" id="IPR000884">
    <property type="entry name" value="TSP1_rpt"/>
</dbReference>
<dbReference type="PROSITE" id="PS50835">
    <property type="entry name" value="IG_LIKE"/>
    <property type="match status" value="1"/>
</dbReference>
<keyword evidence="5" id="KW-0732">Signal</keyword>
<dbReference type="GO" id="GO:0007399">
    <property type="term" value="P:nervous system development"/>
    <property type="evidence" value="ECO:0007669"/>
    <property type="project" value="UniProtKB-ARBA"/>
</dbReference>
<dbReference type="PANTHER" id="PTHR22906">
    <property type="entry name" value="PROPERDIN"/>
    <property type="match status" value="1"/>
</dbReference>
<dbReference type="SUPFAM" id="SSF82895">
    <property type="entry name" value="TSP-1 type 1 repeat"/>
    <property type="match status" value="2"/>
</dbReference>
<reference evidence="12" key="1">
    <citation type="submission" date="2005-10" db="EMBL/GenBank/DDBJ databases">
        <authorList>
            <person name="Loftus B.J."/>
            <person name="Nene V.M."/>
            <person name="Hannick L.I."/>
            <person name="Bidwell S."/>
            <person name="Haas B."/>
            <person name="Amedeo P."/>
            <person name="Orvis J."/>
            <person name="Wortman J.R."/>
            <person name="White O.R."/>
            <person name="Salzberg S."/>
            <person name="Shumway M."/>
            <person name="Koo H."/>
            <person name="Zhao Y."/>
            <person name="Holmes M."/>
            <person name="Miller J."/>
            <person name="Schatz M."/>
            <person name="Pop M."/>
            <person name="Pai G."/>
            <person name="Utterback T."/>
            <person name="Rogers Y.-H."/>
            <person name="Kravitz S."/>
            <person name="Fraser C.M."/>
        </authorList>
    </citation>
    <scope>NUCLEOTIDE SEQUENCE</scope>
    <source>
        <strain evidence="12">Liverpool</strain>
    </source>
</reference>
<dbReference type="SMART" id="SM00209">
    <property type="entry name" value="TSP1"/>
    <property type="match status" value="2"/>
</dbReference>
<dbReference type="SMART" id="SM00409">
    <property type="entry name" value="IG"/>
    <property type="match status" value="1"/>
</dbReference>
<evidence type="ECO:0000313" key="13">
    <source>
        <dbReference type="Proteomes" id="UP000682892"/>
    </source>
</evidence>
<reference evidence="12" key="2">
    <citation type="journal article" date="2007" name="Science">
        <title>Genome sequence of Aedes aegypti, a major arbovirus vector.</title>
        <authorList>
            <person name="Nene V."/>
            <person name="Wortman J.R."/>
            <person name="Lawson D."/>
            <person name="Haas B."/>
            <person name="Kodira C."/>
            <person name="Tu Z.J."/>
            <person name="Loftus B."/>
            <person name="Xi Z."/>
            <person name="Megy K."/>
            <person name="Grabherr M."/>
            <person name="Ren Q."/>
            <person name="Zdobnov E.M."/>
            <person name="Lobo N.F."/>
            <person name="Campbell K.S."/>
            <person name="Brown S.E."/>
            <person name="Bonaldo M.F."/>
            <person name="Zhu J."/>
            <person name="Sinkins S.P."/>
            <person name="Hogenkamp D.G."/>
            <person name="Amedeo P."/>
            <person name="Arensburger P."/>
            <person name="Atkinson P.W."/>
            <person name="Bidwell S."/>
            <person name="Biedler J."/>
            <person name="Birney E."/>
            <person name="Bruggner R.V."/>
            <person name="Costas J."/>
            <person name="Coy M.R."/>
            <person name="Crabtree J."/>
            <person name="Crawford M."/>
            <person name="Debruyn B."/>
            <person name="Decaprio D."/>
            <person name="Eiglmeier K."/>
            <person name="Eisenstadt E."/>
            <person name="El-Dorry H."/>
            <person name="Gelbart W.M."/>
            <person name="Gomes S.L."/>
            <person name="Hammond M."/>
            <person name="Hannick L.I."/>
            <person name="Hogan J.R."/>
            <person name="Holmes M.H."/>
            <person name="Jaffe D."/>
            <person name="Johnston J.S."/>
            <person name="Kennedy R.C."/>
            <person name="Koo H."/>
            <person name="Kravitz S."/>
            <person name="Kriventseva E.V."/>
            <person name="Kulp D."/>
            <person name="Labutti K."/>
            <person name="Lee E."/>
            <person name="Li S."/>
            <person name="Lovin D.D."/>
            <person name="Mao C."/>
            <person name="Mauceli E."/>
            <person name="Menck C.F."/>
            <person name="Miller J.R."/>
            <person name="Montgomery P."/>
            <person name="Mori A."/>
            <person name="Nascimento A.L."/>
            <person name="Naveira H.F."/>
            <person name="Nusbaum C."/>
            <person name="O'leary S."/>
            <person name="Orvis J."/>
            <person name="Pertea M."/>
            <person name="Quesneville H."/>
            <person name="Reidenbach K.R."/>
            <person name="Rogers Y.H."/>
            <person name="Roth C.W."/>
            <person name="Schneider J.R."/>
            <person name="Schatz M."/>
            <person name="Shumway M."/>
            <person name="Stanke M."/>
            <person name="Stinson E.O."/>
            <person name="Tubio J.M."/>
            <person name="Vanzee J.P."/>
            <person name="Verjovski-Almeida S."/>
            <person name="Werner D."/>
            <person name="White O."/>
            <person name="Wyder S."/>
            <person name="Zeng Q."/>
            <person name="Zhao Q."/>
            <person name="Zhao Y."/>
            <person name="Hill C.A."/>
            <person name="Raikhel A.S."/>
            <person name="Soares M.B."/>
            <person name="Knudson D.L."/>
            <person name="Lee N.H."/>
            <person name="Galagan J."/>
            <person name="Salzberg S.L."/>
            <person name="Paulsen I.T."/>
            <person name="Dimopoulos G."/>
            <person name="Collins F.H."/>
            <person name="Birren B."/>
            <person name="Fraser-Liggett C.M."/>
            <person name="Severson D.W."/>
        </authorList>
    </citation>
    <scope>NUCLEOTIDE SEQUENCE [LARGE SCALE GENOMIC DNA]</scope>
    <source>
        <strain evidence="12">Liverpool</strain>
    </source>
</reference>
<evidence type="ECO:0000256" key="4">
    <source>
        <dbReference type="ARBA" id="ARBA00022692"/>
    </source>
</evidence>
<dbReference type="InterPro" id="IPR007110">
    <property type="entry name" value="Ig-like_dom"/>
</dbReference>
<dbReference type="InterPro" id="IPR003599">
    <property type="entry name" value="Ig_sub"/>
</dbReference>
<dbReference type="SMART" id="SM00408">
    <property type="entry name" value="IGc2"/>
    <property type="match status" value="1"/>
</dbReference>
<dbReference type="GO" id="GO:0016020">
    <property type="term" value="C:membrane"/>
    <property type="evidence" value="ECO:0007669"/>
    <property type="project" value="UniProtKB-SubCell"/>
</dbReference>
<evidence type="ECO:0000256" key="1">
    <source>
        <dbReference type="ARBA" id="ARBA00004167"/>
    </source>
</evidence>
<comment type="subcellular location">
    <subcellularLocation>
        <location evidence="1">Membrane</location>
        <topology evidence="1">Single-pass membrane protein</topology>
    </subcellularLocation>
    <subcellularLocation>
        <location evidence="2">Secreted</location>
    </subcellularLocation>
</comment>
<dbReference type="Pfam" id="PF07679">
    <property type="entry name" value="I-set"/>
    <property type="match status" value="1"/>
</dbReference>
<evidence type="ECO:0000256" key="8">
    <source>
        <dbReference type="ARBA" id="ARBA00023136"/>
    </source>
</evidence>
<proteinExistence type="predicted"/>
<dbReference type="AlphaFoldDB" id="Q16RQ0"/>
<keyword evidence="10" id="KW-0325">Glycoprotein</keyword>
<evidence type="ECO:0000256" key="3">
    <source>
        <dbReference type="ARBA" id="ARBA00022525"/>
    </source>
</evidence>
<dbReference type="InterPro" id="IPR052065">
    <property type="entry name" value="Compl_asym_regulator"/>
</dbReference>
<dbReference type="InterPro" id="IPR013783">
    <property type="entry name" value="Ig-like_fold"/>
</dbReference>
<dbReference type="FunFam" id="2.20.100.10:FF:000021">
    <property type="entry name" value="semaphorin-5B isoform X1"/>
    <property type="match status" value="1"/>
</dbReference>
<evidence type="ECO:0000256" key="5">
    <source>
        <dbReference type="ARBA" id="ARBA00022729"/>
    </source>
</evidence>
<dbReference type="InterPro" id="IPR036179">
    <property type="entry name" value="Ig-like_dom_sf"/>
</dbReference>
<gene>
    <name evidence="12" type="ORF">AaeL_AAEL010881</name>
</gene>
<dbReference type="Gene3D" id="2.20.100.10">
    <property type="entry name" value="Thrombospondin type-1 (TSP1) repeat"/>
    <property type="match status" value="2"/>
</dbReference>
<protein>
    <submittedName>
        <fullName evidence="12">AAEL010881-PA</fullName>
    </submittedName>
</protein>
<evidence type="ECO:0000259" key="11">
    <source>
        <dbReference type="PROSITE" id="PS50835"/>
    </source>
</evidence>
<dbReference type="OMA" id="ERCSAQP"/>
<dbReference type="InterPro" id="IPR013098">
    <property type="entry name" value="Ig_I-set"/>
</dbReference>
<dbReference type="Pfam" id="PF00090">
    <property type="entry name" value="TSP_1"/>
    <property type="match status" value="2"/>
</dbReference>
<keyword evidence="3" id="KW-0964">Secreted</keyword>
<dbReference type="PROSITE" id="PS50092">
    <property type="entry name" value="TSP1"/>
    <property type="match status" value="2"/>
</dbReference>
<dbReference type="Gene3D" id="2.60.40.10">
    <property type="entry name" value="Immunoglobulins"/>
    <property type="match status" value="1"/>
</dbReference>
<dbReference type="InterPro" id="IPR036383">
    <property type="entry name" value="TSP1_rpt_sf"/>
</dbReference>
<dbReference type="PhylomeDB" id="Q16RQ0"/>
<keyword evidence="7" id="KW-1133">Transmembrane helix</keyword>
<name>Q16RQ0_AEDAE</name>
<reference evidence="12" key="3">
    <citation type="submission" date="2012-09" db="EMBL/GenBank/DDBJ databases">
        <authorList>
            <consortium name="VectorBase"/>
        </authorList>
    </citation>
    <scope>NUCLEOTIDE SEQUENCE</scope>
    <source>
        <strain evidence="12">Liverpool</strain>
    </source>
</reference>
<dbReference type="InterPro" id="IPR003598">
    <property type="entry name" value="Ig_sub2"/>
</dbReference>
<keyword evidence="9" id="KW-1015">Disulfide bond</keyword>
<feature type="domain" description="Ig-like" evidence="11">
    <location>
        <begin position="7"/>
        <end position="97"/>
    </location>
</feature>
<evidence type="ECO:0000256" key="6">
    <source>
        <dbReference type="ARBA" id="ARBA00022737"/>
    </source>
</evidence>
<keyword evidence="6" id="KW-0677">Repeat</keyword>
<keyword evidence="4" id="KW-0812">Transmembrane</keyword>
<dbReference type="SUPFAM" id="SSF48726">
    <property type="entry name" value="Immunoglobulin"/>
    <property type="match status" value="1"/>
</dbReference>
<dbReference type="STRING" id="7159.Q16RQ0"/>
<dbReference type="PaxDb" id="7159-AAEL010881-PA"/>
<dbReference type="VEuPathDB" id="VectorBase:AAEL010881"/>
<accession>Q16RQ0</accession>
<dbReference type="PANTHER" id="PTHR22906:SF43">
    <property type="entry name" value="PROPERDIN"/>
    <property type="match status" value="1"/>
</dbReference>
<evidence type="ECO:0000256" key="10">
    <source>
        <dbReference type="ARBA" id="ARBA00023180"/>
    </source>
</evidence>